<name>A0AA45ZPT8_BIFLN</name>
<dbReference type="EMBL" id="FNRW01000004">
    <property type="protein sequence ID" value="SEB50450.1"/>
    <property type="molecule type" value="Genomic_DNA"/>
</dbReference>
<evidence type="ECO:0000259" key="1">
    <source>
        <dbReference type="Pfam" id="PF02498"/>
    </source>
</evidence>
<dbReference type="Pfam" id="PF02498">
    <property type="entry name" value="Bro-N"/>
    <property type="match status" value="1"/>
</dbReference>
<accession>A0AA45ZPT8</accession>
<proteinExistence type="predicted"/>
<evidence type="ECO:0000313" key="2">
    <source>
        <dbReference type="EMBL" id="SEB50450.1"/>
    </source>
</evidence>
<reference evidence="2 3" key="1">
    <citation type="submission" date="2016-10" db="EMBL/GenBank/DDBJ databases">
        <authorList>
            <person name="Varghese N."/>
            <person name="Submissions S."/>
        </authorList>
    </citation>
    <scope>NUCLEOTIDE SEQUENCE [LARGE SCALE GENOMIC DNA]</scope>
    <source>
        <strain evidence="2 3">DSM 20219</strain>
    </source>
</reference>
<dbReference type="RefSeq" id="WP_013582999.1">
    <property type="nucleotide sequence ID" value="NZ_CP060493.1"/>
</dbReference>
<evidence type="ECO:0000313" key="3">
    <source>
        <dbReference type="Proteomes" id="UP000182842"/>
    </source>
</evidence>
<gene>
    <name evidence="2" type="ORF">SAMN04489748_1243</name>
</gene>
<dbReference type="GeneID" id="69579052"/>
<organism evidence="2 3">
    <name type="scientific">Bifidobacterium longum</name>
    <dbReference type="NCBI Taxonomy" id="216816"/>
    <lineage>
        <taxon>Bacteria</taxon>
        <taxon>Bacillati</taxon>
        <taxon>Actinomycetota</taxon>
        <taxon>Actinomycetes</taxon>
        <taxon>Bifidobacteriales</taxon>
        <taxon>Bifidobacteriaceae</taxon>
        <taxon>Bifidobacterium</taxon>
    </lineage>
</organism>
<feature type="domain" description="Bro-N" evidence="1">
    <location>
        <begin position="19"/>
        <end position="108"/>
    </location>
</feature>
<protein>
    <submittedName>
        <fullName evidence="2">DNA-damage-inducible protein D</fullName>
    </submittedName>
</protein>
<sequence>MNRDEITRKTSELSTIAHTTEDSKVEYWYARELMTYMGYDRWENFSKAITRAKQACDNSGVSVESHFRDTTRDVTLGSGATRSIADVKLTRYACYLIAQNGDPKKEEVALLQSYFAVQTRKTEIIEQRMGEISRLAGREALATAEKKLYPYTQITHNKTAQEHMYTPNHAAERRQGCDTGHRKRCTAQAMQQLSAML</sequence>
<dbReference type="Proteomes" id="UP000182842">
    <property type="component" value="Unassembled WGS sequence"/>
</dbReference>
<dbReference type="AlphaFoldDB" id="A0AA45ZPT8"/>
<dbReference type="InterPro" id="IPR003497">
    <property type="entry name" value="BRO_N_domain"/>
</dbReference>
<comment type="caution">
    <text evidence="2">The sequence shown here is derived from an EMBL/GenBank/DDBJ whole genome shotgun (WGS) entry which is preliminary data.</text>
</comment>